<dbReference type="InterPro" id="IPR035681">
    <property type="entry name" value="ComA-like_MBL"/>
</dbReference>
<dbReference type="AlphaFoldDB" id="M0DDN8"/>
<sequence length="404" mass="43543">MLIDTGHYNDDGEYVIEYLQRHDITRIDHLVTSHADADHIGGNAALIEYYETEADGIGAVYDPGVASSTQTYAEYLDAIDAHDVTLYETREGDTINFGDVDVDVLGPPEPYLENDDRNENSIVLKLTHGDTSFLFSGDAEDDQEAYLVDEYGSALESTILKAGHHGSVSSSSDAFLDAVDPRAVVVSSAYDSQYGHPHDEVLQRLSERSLPAYWTATHGNIVLTSDGQNITVQTQRDAPTDPNALRGGDPIEVGSTDGVSDRARIESDGTTSIDAGGNETSDDTDSDPDEPTAEAGLTVAEIHADAAGDDRDNLNDEYIVFENTGSDALDLSSWTIEDDAGRSYTVPDGFELAAGDTVTLHTESGTRTTTELYWGSGSPIWNNNGDTVIVTNANGERILEEAYT</sequence>
<dbReference type="PANTHER" id="PTHR30619:SF1">
    <property type="entry name" value="RECOMBINATION PROTEIN 2"/>
    <property type="match status" value="1"/>
</dbReference>
<feature type="region of interest" description="Disordered" evidence="1">
    <location>
        <begin position="233"/>
        <end position="292"/>
    </location>
</feature>
<dbReference type="PROSITE" id="PS51841">
    <property type="entry name" value="LTD"/>
    <property type="match status" value="1"/>
</dbReference>
<dbReference type="Gene3D" id="2.60.40.1260">
    <property type="entry name" value="Lamin Tail domain"/>
    <property type="match status" value="1"/>
</dbReference>
<evidence type="ECO:0000256" key="1">
    <source>
        <dbReference type="SAM" id="MobiDB-lite"/>
    </source>
</evidence>
<dbReference type="EMBL" id="AOJD01000079">
    <property type="protein sequence ID" value="ELZ32857.1"/>
    <property type="molecule type" value="Genomic_DNA"/>
</dbReference>
<dbReference type="Proteomes" id="UP000011523">
    <property type="component" value="Unassembled WGS sequence"/>
</dbReference>
<feature type="domain" description="LTD" evidence="2">
    <location>
        <begin position="290"/>
        <end position="404"/>
    </location>
</feature>
<evidence type="ECO:0000313" key="3">
    <source>
        <dbReference type="EMBL" id="ELZ32857.1"/>
    </source>
</evidence>
<feature type="compositionally biased region" description="Acidic residues" evidence="1">
    <location>
        <begin position="280"/>
        <end position="292"/>
    </location>
</feature>
<dbReference type="PANTHER" id="PTHR30619">
    <property type="entry name" value="DNA INTERNALIZATION/COMPETENCE PROTEIN COMEC/REC2"/>
    <property type="match status" value="1"/>
</dbReference>
<dbReference type="Gene3D" id="3.60.15.10">
    <property type="entry name" value="Ribonuclease Z/Hydroxyacylglutathione hydrolase-like"/>
    <property type="match status" value="1"/>
</dbReference>
<accession>M0DDN8</accession>
<gene>
    <name evidence="3" type="ORF">C472_15269</name>
</gene>
<evidence type="ECO:0000259" key="2">
    <source>
        <dbReference type="PROSITE" id="PS51841"/>
    </source>
</evidence>
<protein>
    <submittedName>
        <fullName evidence="3">Beta-lactamase</fullName>
    </submittedName>
</protein>
<dbReference type="CDD" id="cd07731">
    <property type="entry name" value="ComA-like_MBL-fold"/>
    <property type="match status" value="1"/>
</dbReference>
<name>M0DDN8_9EURY</name>
<dbReference type="SMART" id="SM00849">
    <property type="entry name" value="Lactamase_B"/>
    <property type="match status" value="1"/>
</dbReference>
<evidence type="ECO:0000313" key="4">
    <source>
        <dbReference type="Proteomes" id="UP000011523"/>
    </source>
</evidence>
<comment type="caution">
    <text evidence="3">The sequence shown here is derived from an EMBL/GenBank/DDBJ whole genome shotgun (WGS) entry which is preliminary data.</text>
</comment>
<dbReference type="SUPFAM" id="SSF74853">
    <property type="entry name" value="Lamin A/C globular tail domain"/>
    <property type="match status" value="1"/>
</dbReference>
<organism evidence="3 4">
    <name type="scientific">Halorubrum tebenquichense DSM 14210</name>
    <dbReference type="NCBI Taxonomy" id="1227485"/>
    <lineage>
        <taxon>Archaea</taxon>
        <taxon>Methanobacteriati</taxon>
        <taxon>Methanobacteriota</taxon>
        <taxon>Stenosarchaea group</taxon>
        <taxon>Halobacteria</taxon>
        <taxon>Halobacteriales</taxon>
        <taxon>Haloferacaceae</taxon>
        <taxon>Halorubrum</taxon>
    </lineage>
</organism>
<dbReference type="InterPro" id="IPR036415">
    <property type="entry name" value="Lamin_tail_dom_sf"/>
</dbReference>
<dbReference type="InterPro" id="IPR001279">
    <property type="entry name" value="Metallo-B-lactamas"/>
</dbReference>
<dbReference type="InterPro" id="IPR036866">
    <property type="entry name" value="RibonucZ/Hydroxyglut_hydro"/>
</dbReference>
<dbReference type="SUPFAM" id="SSF56281">
    <property type="entry name" value="Metallo-hydrolase/oxidoreductase"/>
    <property type="match status" value="1"/>
</dbReference>
<dbReference type="InterPro" id="IPR001322">
    <property type="entry name" value="Lamin_tail_dom"/>
</dbReference>
<dbReference type="Pfam" id="PF00753">
    <property type="entry name" value="Lactamase_B"/>
    <property type="match status" value="1"/>
</dbReference>
<reference evidence="3 4" key="1">
    <citation type="journal article" date="2014" name="PLoS Genet.">
        <title>Phylogenetically driven sequencing of extremely halophilic archaea reveals strategies for static and dynamic osmo-response.</title>
        <authorList>
            <person name="Becker E.A."/>
            <person name="Seitzer P.M."/>
            <person name="Tritt A."/>
            <person name="Larsen D."/>
            <person name="Krusor M."/>
            <person name="Yao A.I."/>
            <person name="Wu D."/>
            <person name="Madern D."/>
            <person name="Eisen J.A."/>
            <person name="Darling A.E."/>
            <person name="Facciotti M.T."/>
        </authorList>
    </citation>
    <scope>NUCLEOTIDE SEQUENCE [LARGE SCALE GENOMIC DNA]</scope>
    <source>
        <strain evidence="3 4">DSM 14210</strain>
    </source>
</reference>
<dbReference type="Pfam" id="PF00932">
    <property type="entry name" value="LTD"/>
    <property type="match status" value="1"/>
</dbReference>
<dbReference type="InterPro" id="IPR052159">
    <property type="entry name" value="Competence_DNA_uptake"/>
</dbReference>
<keyword evidence="4" id="KW-1185">Reference proteome</keyword>
<proteinExistence type="predicted"/>